<dbReference type="InterPro" id="IPR001936">
    <property type="entry name" value="RasGAP_dom"/>
</dbReference>
<dbReference type="eggNOG" id="KOG3508">
    <property type="taxonomic scope" value="Eukaryota"/>
</dbReference>
<dbReference type="FunFam" id="2.10.110.10:FF:000020">
    <property type="entry name" value="PDZ and LIM domain protein 5"/>
    <property type="match status" value="1"/>
</dbReference>
<keyword evidence="2 3" id="KW-0862">Zinc</keyword>
<dbReference type="GO" id="GO:0035556">
    <property type="term" value="P:intracellular signal transduction"/>
    <property type="evidence" value="ECO:0007669"/>
    <property type="project" value="InterPro"/>
</dbReference>
<dbReference type="GO" id="GO:0009190">
    <property type="term" value="P:cyclic nucleotide biosynthetic process"/>
    <property type="evidence" value="ECO:0007669"/>
    <property type="project" value="InterPro"/>
</dbReference>
<keyword evidence="3" id="KW-0440">LIM domain</keyword>
<accession>A0A0D2WI82</accession>
<feature type="domain" description="Ras-GAP" evidence="5">
    <location>
        <begin position="547"/>
        <end position="706"/>
    </location>
</feature>
<dbReference type="InterPro" id="IPR029787">
    <property type="entry name" value="Nucleotide_cyclase"/>
</dbReference>
<feature type="domain" description="Guanylate cyclase" evidence="7">
    <location>
        <begin position="1234"/>
        <end position="1371"/>
    </location>
</feature>
<evidence type="ECO:0000256" key="4">
    <source>
        <dbReference type="SAM" id="MobiDB-lite"/>
    </source>
</evidence>
<dbReference type="SUPFAM" id="SSF48350">
    <property type="entry name" value="GTPase activation domain, GAP"/>
    <property type="match status" value="1"/>
</dbReference>
<proteinExistence type="predicted"/>
<dbReference type="SMART" id="SM00132">
    <property type="entry name" value="LIM"/>
    <property type="match status" value="3"/>
</dbReference>
<evidence type="ECO:0000313" key="9">
    <source>
        <dbReference type="Proteomes" id="UP000008743"/>
    </source>
</evidence>
<evidence type="ECO:0000313" key="8">
    <source>
        <dbReference type="EMBL" id="KJE88628.1"/>
    </source>
</evidence>
<evidence type="ECO:0000256" key="1">
    <source>
        <dbReference type="ARBA" id="ARBA00022723"/>
    </source>
</evidence>
<dbReference type="Gene3D" id="2.60.40.150">
    <property type="entry name" value="C2 domain"/>
    <property type="match status" value="1"/>
</dbReference>
<reference evidence="9" key="1">
    <citation type="submission" date="2011-02" db="EMBL/GenBank/DDBJ databases">
        <title>The Genome Sequence of Capsaspora owczarzaki ATCC 30864.</title>
        <authorList>
            <person name="Russ C."/>
            <person name="Cuomo C."/>
            <person name="Burger G."/>
            <person name="Gray M.W."/>
            <person name="Holland P.W.H."/>
            <person name="King N."/>
            <person name="Lang F.B.F."/>
            <person name="Roger A.J."/>
            <person name="Ruiz-Trillo I."/>
            <person name="Young S.K."/>
            <person name="Zeng Q."/>
            <person name="Gargeya S."/>
            <person name="Alvarado L."/>
            <person name="Berlin A."/>
            <person name="Chapman S.B."/>
            <person name="Chen Z."/>
            <person name="Freedman E."/>
            <person name="Gellesch M."/>
            <person name="Goldberg J."/>
            <person name="Griggs A."/>
            <person name="Gujja S."/>
            <person name="Heilman E."/>
            <person name="Heiman D."/>
            <person name="Howarth C."/>
            <person name="Mehta T."/>
            <person name="Neiman D."/>
            <person name="Pearson M."/>
            <person name="Roberts A."/>
            <person name="Saif S."/>
            <person name="Shea T."/>
            <person name="Shenoy N."/>
            <person name="Sisk P."/>
            <person name="Stolte C."/>
            <person name="Sykes S."/>
            <person name="White J."/>
            <person name="Yandava C."/>
            <person name="Haas B."/>
            <person name="Nusbaum C."/>
            <person name="Birren B."/>
        </authorList>
    </citation>
    <scope>NUCLEOTIDE SEQUENCE</scope>
    <source>
        <strain evidence="9">ATCC 30864</strain>
    </source>
</reference>
<dbReference type="Gene3D" id="3.30.70.1230">
    <property type="entry name" value="Nucleotide cyclase"/>
    <property type="match status" value="2"/>
</dbReference>
<dbReference type="InterPro" id="IPR050697">
    <property type="entry name" value="Adenylyl/Guanylyl_Cyclase_3/4"/>
</dbReference>
<sequence length="1989" mass="213906">MSEATRSLLRSEPLIVFQALEGKQFPPGSESSPLRAAVLLDGVEQDSTSVALSAASTEVHWLPTQAFTITAAGFTNLVISVRDEKHGLDIGSADFARESLIGESETMSESAYESPASASGAATPAALSHVSSSTSVAGGAIAAMTALNSSLSPSNSSSARSSRRLSENLDVLARQSSIPRTQQAVHDEWLFLEMPDQQPPAKVRVEITVHPSAPRGITVRVVDAQTTIAKAKGLYLSLRLMPQHAPMGGGHQRSRSIDGKDGVVKTKVSKDTSPSFNETFTFPLHLTPEAHWLEINLYEAATFSGDTQHAAGMLPLAGLAPNVTSELSCILQRKTDKKKDKADKNKRASAFGLGTMHVNYYTTFNKILPLECYQDLLKLFVPGHVGENKAAPLNILPASSKMDAASKRRRTSLIGSGSQQQQPGAGVFTLTTPAVLAFAARCAESKSFSDSVMAVFETQDLALSFLKAAVNIEVTAYLVSSSSNKNLDGFGANNSASAVTLSSGAASTLSLSSSTSTMMSALAGSTSATAPMGYIGGVTGGATVASTTLLGDLSITAQFIESYMRVVGKDYISGILRSLLRQLHTFGKIAPTKGDDMVATIRKHWKPLEAICKSVVDAVVHSLDECPAGLRLVLCHLQRLALDRLGSEMSASRAQQLADKVVNELFFTRFLCNALERPRAYGVHPSSERNVYTLVLVARILHVTAETHHLRDAREGYGFASSFMGPTRARLRKFTTSLATASGDFSLENGEMSSMAAINNAAAIDLERELANIYRLFQFSLDAASEPELSGLAGCIAVMTSESGAPDSAPSTTATAATALALGLPVLSLRAIARLEHVLSVLACIDDNIRCAKHDPTAFYLSDKAQNMMGLQVNASDAAMSSFEPADTGAELSVSPAHSRQASESTNGGAATLAASSAPSAPRSSSPTEPTASSNANQLKVGTVSRASSSHSELGSTSFGSSQNLATSEETRIGPGSEFNNRLETLIDEIVEGVRQLKANADQSKRDTFTTLASSLADSVGKVVGLINALNLEQTAPDTVATIFESREFLCDNMIVLRQAASRAATATQHREVAVQYMIDSAFVVVRTLRTLTQGIDSLDAELVTWRLEDASLGRFSTAFSRTLSRKVRSKNQLNTLEASRTRSIPAPTFAAVIAAAAAGAAGEGPAATAAATLAAALAAVSAANRPASGAAAAVATAAVAAAAASSSTLAQPSAPVHPRRYSKMVAPPTGRVTLIFTDIENSSALWERDPVLTRAAVKMHNHVMRSAMQVCNGYEVKTEGDAFMIAFQRAVDAVKFCLIAQLDLLSVNWPEEILALDGYSQVFDGDNNTVFRGLRVRMGIHTGEPDCEPDPITYRMDYFGPVVNRAARVSSVAEGGQIVMSRSAMEDCRALADELKLFDPVYVELGSFKLKGLGSEETLFQVLPLLLRARTFELAQKRRKPTNDENVKLVFNLMLDKQNAEVPPPQGHVAIVFADVQHSLQLWHAIPDAMRAAVKLYKDCMRRAIRVHKGYEVKTEGDAFMVAFQRSEDAVKWCLETQTLLLTLDWPKELLDSQYCWERRSPDGQLLQRGLSIRMGVHSGSPESETDPVVERMDYFGPMVNRAARVSELTDGGQVVVSGSVSDDIRPALDAGAFAAFVPVLTDLGSFRFKELDTTERLVQILPSALSGRIFKKLPTESDKFRPSVTARKHLSDLLGELGDSGAEAVYPAPSRSPMSTAKLERMNSINLERRLGSDEVPAIGSTRSMTLMNVKRPSTSSLLKSSQTLAYPKRPGAGSATSLPITASSSSSLASLPDSPGVFGEDTCGGCGVAVDEEGGETWLLACGRKWHYDHFGCRKCKMPFELTPYIEHKGHPYCEKDYYEMFGKRCFKCRLPIVGEMVFAIDNQWHQECFNCEVCKKNLKDQDFLSRNGFPYCEADYAAKFFASCHACKKQILDEVVSALGSRWHVACFVCQDCKTPLADQTFYAHEKSPRCQSCTLKWVKQRGKP</sequence>
<gene>
    <name evidence="8" type="ORF">CAOG_000254</name>
</gene>
<evidence type="ECO:0008006" key="10">
    <source>
        <dbReference type="Google" id="ProtNLM"/>
    </source>
</evidence>
<dbReference type="RefSeq" id="XP_004365125.1">
    <property type="nucleotide sequence ID" value="XM_004365068.2"/>
</dbReference>
<dbReference type="InParanoid" id="A0A0D2WI82"/>
<feature type="domain" description="LIM zinc-binding" evidence="6">
    <location>
        <begin position="1927"/>
        <end position="1985"/>
    </location>
</feature>
<dbReference type="Pfam" id="PF00412">
    <property type="entry name" value="LIM"/>
    <property type="match status" value="3"/>
</dbReference>
<dbReference type="Gene3D" id="2.10.110.10">
    <property type="entry name" value="Cysteine Rich Protein"/>
    <property type="match status" value="3"/>
</dbReference>
<dbReference type="SMART" id="SM00044">
    <property type="entry name" value="CYCc"/>
    <property type="match status" value="2"/>
</dbReference>
<dbReference type="GO" id="GO:0046872">
    <property type="term" value="F:metal ion binding"/>
    <property type="evidence" value="ECO:0007669"/>
    <property type="project" value="UniProtKB-KW"/>
</dbReference>
<dbReference type="Pfam" id="PF00211">
    <property type="entry name" value="Guanylate_cyc"/>
    <property type="match status" value="2"/>
</dbReference>
<dbReference type="SUPFAM" id="SSF49562">
    <property type="entry name" value="C2 domain (Calcium/lipid-binding domain, CaLB)"/>
    <property type="match status" value="1"/>
</dbReference>
<evidence type="ECO:0000259" key="5">
    <source>
        <dbReference type="PROSITE" id="PS50018"/>
    </source>
</evidence>
<feature type="domain" description="Guanylate cyclase" evidence="7">
    <location>
        <begin position="1471"/>
        <end position="1608"/>
    </location>
</feature>
<dbReference type="OrthoDB" id="15567at2759"/>
<dbReference type="InterPro" id="IPR000008">
    <property type="entry name" value="C2_dom"/>
</dbReference>
<evidence type="ECO:0000256" key="2">
    <source>
        <dbReference type="ARBA" id="ARBA00022833"/>
    </source>
</evidence>
<evidence type="ECO:0000259" key="7">
    <source>
        <dbReference type="PROSITE" id="PS50125"/>
    </source>
</evidence>
<dbReference type="PROSITE" id="PS50018">
    <property type="entry name" value="RAS_GTPASE_ACTIV_2"/>
    <property type="match status" value="1"/>
</dbReference>
<keyword evidence="1 3" id="KW-0479">Metal-binding</keyword>
<dbReference type="CDD" id="cd04519">
    <property type="entry name" value="RasGAP"/>
    <property type="match status" value="1"/>
</dbReference>
<dbReference type="Proteomes" id="UP000008743">
    <property type="component" value="Unassembled WGS sequence"/>
</dbReference>
<dbReference type="EMBL" id="KE346360">
    <property type="protein sequence ID" value="KJE88628.1"/>
    <property type="molecule type" value="Genomic_DNA"/>
</dbReference>
<dbReference type="CDD" id="cd00030">
    <property type="entry name" value="C2"/>
    <property type="match status" value="1"/>
</dbReference>
<feature type="compositionally biased region" description="Low complexity" evidence="4">
    <location>
        <begin position="910"/>
        <end position="936"/>
    </location>
</feature>
<dbReference type="PROSITE" id="PS50023">
    <property type="entry name" value="LIM_DOMAIN_2"/>
    <property type="match status" value="3"/>
</dbReference>
<dbReference type="InterPro" id="IPR001781">
    <property type="entry name" value="Znf_LIM"/>
</dbReference>
<dbReference type="CDD" id="cd08368">
    <property type="entry name" value="LIM"/>
    <property type="match status" value="2"/>
</dbReference>
<feature type="compositionally biased region" description="Polar residues" evidence="4">
    <location>
        <begin position="896"/>
        <end position="909"/>
    </location>
</feature>
<dbReference type="PROSITE" id="PS50125">
    <property type="entry name" value="GUANYLATE_CYCLASE_2"/>
    <property type="match status" value="2"/>
</dbReference>
<evidence type="ECO:0000256" key="3">
    <source>
        <dbReference type="PROSITE-ProRule" id="PRU00125"/>
    </source>
</evidence>
<dbReference type="Gene3D" id="1.10.506.10">
    <property type="entry name" value="GTPase Activation - p120gap, domain 1"/>
    <property type="match status" value="1"/>
</dbReference>
<dbReference type="STRING" id="595528.A0A0D2WI82"/>
<dbReference type="Pfam" id="PF00168">
    <property type="entry name" value="C2"/>
    <property type="match status" value="1"/>
</dbReference>
<dbReference type="InterPro" id="IPR008936">
    <property type="entry name" value="Rho_GTPase_activation_prot"/>
</dbReference>
<dbReference type="CDD" id="cd07302">
    <property type="entry name" value="CHD"/>
    <property type="match status" value="2"/>
</dbReference>
<name>A0A0D2WI82_CAPO3</name>
<dbReference type="SUPFAM" id="SSF57716">
    <property type="entry name" value="Glucocorticoid receptor-like (DNA-binding domain)"/>
    <property type="match status" value="2"/>
</dbReference>
<dbReference type="Pfam" id="PF00616">
    <property type="entry name" value="RasGAP"/>
    <property type="match status" value="1"/>
</dbReference>
<dbReference type="InterPro" id="IPR035892">
    <property type="entry name" value="C2_domain_sf"/>
</dbReference>
<protein>
    <recommendedName>
        <fullName evidence="10">Adenylate cyclase</fullName>
    </recommendedName>
</protein>
<dbReference type="InterPro" id="IPR001054">
    <property type="entry name" value="A/G_cyclase"/>
</dbReference>
<dbReference type="eggNOG" id="KOG1703">
    <property type="taxonomic scope" value="Eukaryota"/>
</dbReference>
<feature type="domain" description="LIM zinc-binding" evidence="6">
    <location>
        <begin position="1804"/>
        <end position="1866"/>
    </location>
</feature>
<feature type="domain" description="LIM zinc-binding" evidence="6">
    <location>
        <begin position="1867"/>
        <end position="1926"/>
    </location>
</feature>
<feature type="compositionally biased region" description="Polar residues" evidence="4">
    <location>
        <begin position="937"/>
        <end position="968"/>
    </location>
</feature>
<dbReference type="PANTHER" id="PTHR43081">
    <property type="entry name" value="ADENYLATE CYCLASE, TERMINAL-DIFFERENTIATION SPECIFIC-RELATED"/>
    <property type="match status" value="1"/>
</dbReference>
<dbReference type="eggNOG" id="KOG0618">
    <property type="taxonomic scope" value="Eukaryota"/>
</dbReference>
<dbReference type="SUPFAM" id="SSF55073">
    <property type="entry name" value="Nucleotide cyclase"/>
    <property type="match status" value="2"/>
</dbReference>
<keyword evidence="9" id="KW-1185">Reference proteome</keyword>
<dbReference type="PhylomeDB" id="A0A0D2WI82"/>
<dbReference type="SMART" id="SM00323">
    <property type="entry name" value="RasGAP"/>
    <property type="match status" value="1"/>
</dbReference>
<dbReference type="PANTHER" id="PTHR43081:SF1">
    <property type="entry name" value="ADENYLATE CYCLASE, TERMINAL-DIFFERENTIATION SPECIFIC"/>
    <property type="match status" value="1"/>
</dbReference>
<organism evidence="8 9">
    <name type="scientific">Capsaspora owczarzaki (strain ATCC 30864)</name>
    <dbReference type="NCBI Taxonomy" id="595528"/>
    <lineage>
        <taxon>Eukaryota</taxon>
        <taxon>Filasterea</taxon>
        <taxon>Capsaspora</taxon>
    </lineage>
</organism>
<feature type="region of interest" description="Disordered" evidence="4">
    <location>
        <begin position="887"/>
        <end position="979"/>
    </location>
</feature>
<evidence type="ECO:0000259" key="6">
    <source>
        <dbReference type="PROSITE" id="PS50023"/>
    </source>
</evidence>
<dbReference type="PROSITE" id="PS00478">
    <property type="entry name" value="LIM_DOMAIN_1"/>
    <property type="match status" value="2"/>
</dbReference>